<dbReference type="AlphaFoldDB" id="A0ABD0YXP7"/>
<evidence type="ECO:0000313" key="1">
    <source>
        <dbReference type="EMBL" id="KAL1124598.1"/>
    </source>
</evidence>
<protein>
    <submittedName>
        <fullName evidence="1">Uncharacterized protein</fullName>
    </submittedName>
</protein>
<organism evidence="1 2">
    <name type="scientific">Ranatra chinensis</name>
    <dbReference type="NCBI Taxonomy" id="642074"/>
    <lineage>
        <taxon>Eukaryota</taxon>
        <taxon>Metazoa</taxon>
        <taxon>Ecdysozoa</taxon>
        <taxon>Arthropoda</taxon>
        <taxon>Hexapoda</taxon>
        <taxon>Insecta</taxon>
        <taxon>Pterygota</taxon>
        <taxon>Neoptera</taxon>
        <taxon>Paraneoptera</taxon>
        <taxon>Hemiptera</taxon>
        <taxon>Heteroptera</taxon>
        <taxon>Panheteroptera</taxon>
        <taxon>Nepomorpha</taxon>
        <taxon>Nepidae</taxon>
        <taxon>Ranatrinae</taxon>
        <taxon>Ranatra</taxon>
    </lineage>
</organism>
<sequence length="201" mass="22296">MFYENKKQETREIEGFRNVDITTLEIPQISLSRSLSLLGISNNTPGRIVAPGLLAHVVPYAEKQDRSNYWKVENDLIDALEEAALRWYSPAGDLMGALLTGRPVFSVEYDNGFEDFGNGPTTPSEAVTPVHEVFNEGSTPGYDPVVTPTPPTRQQPLVRAFYPRPNYIDGANDVDQSDEGLYIATATTPSPIHNFILLRGR</sequence>
<proteinExistence type="predicted"/>
<gene>
    <name evidence="1" type="ORF">AAG570_001222</name>
</gene>
<dbReference type="Proteomes" id="UP001558652">
    <property type="component" value="Unassembled WGS sequence"/>
</dbReference>
<comment type="caution">
    <text evidence="1">The sequence shown here is derived from an EMBL/GenBank/DDBJ whole genome shotgun (WGS) entry which is preliminary data.</text>
</comment>
<reference evidence="1 2" key="1">
    <citation type="submission" date="2024-07" db="EMBL/GenBank/DDBJ databases">
        <title>Chromosome-level genome assembly of the water stick insect Ranatra chinensis (Heteroptera: Nepidae).</title>
        <authorList>
            <person name="Liu X."/>
        </authorList>
    </citation>
    <scope>NUCLEOTIDE SEQUENCE [LARGE SCALE GENOMIC DNA]</scope>
    <source>
        <strain evidence="1">Cailab_2021Rc</strain>
        <tissue evidence="1">Muscle</tissue>
    </source>
</reference>
<keyword evidence="2" id="KW-1185">Reference proteome</keyword>
<dbReference type="EMBL" id="JBFDAA010000010">
    <property type="protein sequence ID" value="KAL1124598.1"/>
    <property type="molecule type" value="Genomic_DNA"/>
</dbReference>
<evidence type="ECO:0000313" key="2">
    <source>
        <dbReference type="Proteomes" id="UP001558652"/>
    </source>
</evidence>
<accession>A0ABD0YXP7</accession>
<name>A0ABD0YXP7_9HEMI</name>